<dbReference type="InterPro" id="IPR011051">
    <property type="entry name" value="RmlC_Cupin_sf"/>
</dbReference>
<dbReference type="STRING" id="1117647.M5M_16655"/>
<dbReference type="RefSeq" id="WP_015048614.1">
    <property type="nucleotide sequence ID" value="NC_018868.3"/>
</dbReference>
<protein>
    <submittedName>
        <fullName evidence="5">Transcriptional activator</fullName>
    </submittedName>
</protein>
<dbReference type="SUPFAM" id="SSF46689">
    <property type="entry name" value="Homeodomain-like"/>
    <property type="match status" value="2"/>
</dbReference>
<evidence type="ECO:0000313" key="5">
    <source>
        <dbReference type="EMBL" id="AFV00462.1"/>
    </source>
</evidence>
<dbReference type="PANTHER" id="PTHR43280:SF27">
    <property type="entry name" value="TRANSCRIPTIONAL REGULATOR MTLR"/>
    <property type="match status" value="1"/>
</dbReference>
<keyword evidence="2" id="KW-0238">DNA-binding</keyword>
<feature type="domain" description="HTH araC/xylS-type" evidence="4">
    <location>
        <begin position="177"/>
        <end position="275"/>
    </location>
</feature>
<evidence type="ECO:0000256" key="2">
    <source>
        <dbReference type="ARBA" id="ARBA00023125"/>
    </source>
</evidence>
<evidence type="ECO:0000313" key="6">
    <source>
        <dbReference type="Proteomes" id="UP000000466"/>
    </source>
</evidence>
<dbReference type="PROSITE" id="PS01124">
    <property type="entry name" value="HTH_ARAC_FAMILY_2"/>
    <property type="match status" value="1"/>
</dbReference>
<proteinExistence type="predicted"/>
<dbReference type="AlphaFoldDB" id="K4KN51"/>
<keyword evidence="1" id="KW-0805">Transcription regulation</keyword>
<dbReference type="Gene3D" id="1.10.10.60">
    <property type="entry name" value="Homeodomain-like"/>
    <property type="match status" value="2"/>
</dbReference>
<dbReference type="KEGG" id="saga:M5M_16655"/>
<dbReference type="EMBL" id="CP003746">
    <property type="protein sequence ID" value="AFV00462.1"/>
    <property type="molecule type" value="Genomic_DNA"/>
</dbReference>
<dbReference type="Pfam" id="PF12833">
    <property type="entry name" value="HTH_18"/>
    <property type="match status" value="1"/>
</dbReference>
<dbReference type="Gene3D" id="2.60.120.10">
    <property type="entry name" value="Jelly Rolls"/>
    <property type="match status" value="1"/>
</dbReference>
<dbReference type="InterPro" id="IPR018060">
    <property type="entry name" value="HTH_AraC"/>
</dbReference>
<dbReference type="eggNOG" id="COG4977">
    <property type="taxonomic scope" value="Bacteria"/>
</dbReference>
<dbReference type="Proteomes" id="UP000000466">
    <property type="component" value="Chromosome"/>
</dbReference>
<organism evidence="5 6">
    <name type="scientific">Simiduia agarivorans (strain DSM 21679 / JCM 13881 / BCRC 17597 / SA1)</name>
    <dbReference type="NCBI Taxonomy" id="1117647"/>
    <lineage>
        <taxon>Bacteria</taxon>
        <taxon>Pseudomonadati</taxon>
        <taxon>Pseudomonadota</taxon>
        <taxon>Gammaproteobacteria</taxon>
        <taxon>Cellvibrionales</taxon>
        <taxon>Cellvibrionaceae</taxon>
        <taxon>Simiduia</taxon>
    </lineage>
</organism>
<dbReference type="SUPFAM" id="SSF51182">
    <property type="entry name" value="RmlC-like cupins"/>
    <property type="match status" value="1"/>
</dbReference>
<evidence type="ECO:0000256" key="1">
    <source>
        <dbReference type="ARBA" id="ARBA00023015"/>
    </source>
</evidence>
<reference evidence="5 6" key="1">
    <citation type="journal article" date="2013" name="Genome Announc.">
        <title>Complete genome sequence of Simiduia agarivorans SA1(T), a marine bacterium able to degrade a variety of polysaccharides.</title>
        <authorList>
            <person name="Lin S.Y."/>
            <person name="Shieh W.Y."/>
            <person name="Chen J.S."/>
            <person name="Tang S.L."/>
        </authorList>
    </citation>
    <scope>NUCLEOTIDE SEQUENCE [LARGE SCALE GENOMIC DNA]</scope>
    <source>
        <strain evidence="6">DSM 21679 / JCM 13881 / BCRC 17597 / SA1</strain>
    </source>
</reference>
<dbReference type="GO" id="GO:0043565">
    <property type="term" value="F:sequence-specific DNA binding"/>
    <property type="evidence" value="ECO:0007669"/>
    <property type="project" value="InterPro"/>
</dbReference>
<accession>K4KN51</accession>
<dbReference type="eggNOG" id="COG0662">
    <property type="taxonomic scope" value="Bacteria"/>
</dbReference>
<dbReference type="InterPro" id="IPR014710">
    <property type="entry name" value="RmlC-like_jellyroll"/>
</dbReference>
<dbReference type="PANTHER" id="PTHR43280">
    <property type="entry name" value="ARAC-FAMILY TRANSCRIPTIONAL REGULATOR"/>
    <property type="match status" value="1"/>
</dbReference>
<sequence>MRAQLERIATSPESSVNGVNLIADAFPAPWHFHPQFELTFIRRGEGMRHVGDHLAPFSAGDLALLGPNLPHMWKSYGKCAGSAHAYVLQWPVELIPAGGEFVAIHRLLEQACRGLVYAGDESVRIGAQMRQLLTRNGLNRFVGLVALLDELSRHTWQPLTEGNYLYDRAQDSHSRLNRALAFVQENYASPIRLGQLAQVTGFSEQQFSRFFQRTMNRSFSNYLMEYRLLRAADTLLSTELPVARIAQQNGFPSLPLFHRKFKQKFHCTPLQYRRK</sequence>
<gene>
    <name evidence="5" type="ordered locus">M5M_16655</name>
</gene>
<dbReference type="InterPro" id="IPR009057">
    <property type="entry name" value="Homeodomain-like_sf"/>
</dbReference>
<dbReference type="OrthoDB" id="9816011at2"/>
<dbReference type="SMART" id="SM00342">
    <property type="entry name" value="HTH_ARAC"/>
    <property type="match status" value="1"/>
</dbReference>
<evidence type="ECO:0000259" key="4">
    <source>
        <dbReference type="PROSITE" id="PS01124"/>
    </source>
</evidence>
<keyword evidence="3" id="KW-0804">Transcription</keyword>
<keyword evidence="6" id="KW-1185">Reference proteome</keyword>
<name>K4KN51_SIMAS</name>
<evidence type="ECO:0000256" key="3">
    <source>
        <dbReference type="ARBA" id="ARBA00023163"/>
    </source>
</evidence>
<dbReference type="HOGENOM" id="CLU_000445_88_3_6"/>
<dbReference type="GO" id="GO:0003700">
    <property type="term" value="F:DNA-binding transcription factor activity"/>
    <property type="evidence" value="ECO:0007669"/>
    <property type="project" value="InterPro"/>
</dbReference>